<dbReference type="AlphaFoldDB" id="W2SVL7"/>
<sequence>MHFYRLPPVFEEEDMYERENWSLFPSNSWFLTNGAFVSTHSPHTHVDSNGFTMAPSTVESKNRNIIDRQDTQAWIDSDGCRLRTLVALSRVTSVFARYCFFACEKARIEHSWFCSLVCYFFGQLPSRVTCNHSRLREFIVYSIY</sequence>
<name>W2SVL7_NECAM</name>
<dbReference type="KEGG" id="nai:NECAME_00789"/>
<evidence type="ECO:0000313" key="2">
    <source>
        <dbReference type="Proteomes" id="UP000053676"/>
    </source>
</evidence>
<dbReference type="Proteomes" id="UP000053676">
    <property type="component" value="Unassembled WGS sequence"/>
</dbReference>
<keyword evidence="2" id="KW-1185">Reference proteome</keyword>
<evidence type="ECO:0000313" key="1">
    <source>
        <dbReference type="EMBL" id="ETN73700.1"/>
    </source>
</evidence>
<proteinExistence type="predicted"/>
<gene>
    <name evidence="1" type="ORF">NECAME_00789</name>
</gene>
<organism evidence="1 2">
    <name type="scientific">Necator americanus</name>
    <name type="common">Human hookworm</name>
    <dbReference type="NCBI Taxonomy" id="51031"/>
    <lineage>
        <taxon>Eukaryota</taxon>
        <taxon>Metazoa</taxon>
        <taxon>Ecdysozoa</taxon>
        <taxon>Nematoda</taxon>
        <taxon>Chromadorea</taxon>
        <taxon>Rhabditida</taxon>
        <taxon>Rhabditina</taxon>
        <taxon>Rhabditomorpha</taxon>
        <taxon>Strongyloidea</taxon>
        <taxon>Ancylostomatidae</taxon>
        <taxon>Bunostominae</taxon>
        <taxon>Necator</taxon>
    </lineage>
</organism>
<accession>W2SVL7</accession>
<reference evidence="2" key="1">
    <citation type="journal article" date="2014" name="Nat. Genet.">
        <title>Genome of the human hookworm Necator americanus.</title>
        <authorList>
            <person name="Tang Y.T."/>
            <person name="Gao X."/>
            <person name="Rosa B.A."/>
            <person name="Abubucker S."/>
            <person name="Hallsworth-Pepin K."/>
            <person name="Martin J."/>
            <person name="Tyagi R."/>
            <person name="Heizer E."/>
            <person name="Zhang X."/>
            <person name="Bhonagiri-Palsikar V."/>
            <person name="Minx P."/>
            <person name="Warren W.C."/>
            <person name="Wang Q."/>
            <person name="Zhan B."/>
            <person name="Hotez P.J."/>
            <person name="Sternberg P.W."/>
            <person name="Dougall A."/>
            <person name="Gaze S.T."/>
            <person name="Mulvenna J."/>
            <person name="Sotillo J."/>
            <person name="Ranganathan S."/>
            <person name="Rabelo E.M."/>
            <person name="Wilson R.K."/>
            <person name="Felgner P.L."/>
            <person name="Bethony J."/>
            <person name="Hawdon J.M."/>
            <person name="Gasser R.B."/>
            <person name="Loukas A."/>
            <person name="Mitreva M."/>
        </authorList>
    </citation>
    <scope>NUCLEOTIDE SEQUENCE [LARGE SCALE GENOMIC DNA]</scope>
</reference>
<protein>
    <submittedName>
        <fullName evidence="1">Uncharacterized protein</fullName>
    </submittedName>
</protein>
<dbReference type="EMBL" id="KI660422">
    <property type="protein sequence ID" value="ETN73700.1"/>
    <property type="molecule type" value="Genomic_DNA"/>
</dbReference>